<accession>A0AA95HDH4</accession>
<dbReference type="Pfam" id="PF08849">
    <property type="entry name" value="BrxA"/>
    <property type="match status" value="1"/>
</dbReference>
<dbReference type="KEGG" id="tput:QJT81_14815"/>
<dbReference type="AlphaFoldDB" id="A0AA95HDH4"/>
<sequence>MKSYPYHFSFTSAAAAVEASVALAAMFTRLENWGLVREQVLRENIFQARTVSYAERLFREIASRLQTLNDAEVHLLATGNIAEQRQLVWLAICQRYAPIHDFALEVLVENHHQSRLHLAEEAFEAFYHRKAECHVELENLASVTLKKARRVVFRMLKECGLLNADNLILPQSLSRSLILAMGRDVDVKSRIFPGVGNHA</sequence>
<dbReference type="InterPro" id="IPR023137">
    <property type="entry name" value="BrxA_sf"/>
</dbReference>
<gene>
    <name evidence="1" type="ORF">QJT81_14815</name>
</gene>
<protein>
    <submittedName>
        <fullName evidence="1">DUF1819 family protein</fullName>
    </submittedName>
</protein>
<dbReference type="Gene3D" id="1.10.3540.10">
    <property type="entry name" value="uncharacterized protein from magnetospirillum magneticum domain"/>
    <property type="match status" value="1"/>
</dbReference>
<reference evidence="1" key="1">
    <citation type="journal article" date="2023" name="Int. J. Mol. Sci.">
        <title>Metagenomics Revealed a New Genus 'Candidatus Thiocaldithrix dubininis' gen. nov., sp. nov. and a New Species 'Candidatus Thiothrix putei' sp. nov. in the Family Thiotrichaceae, Some Members of Which Have Traits of Both Na+- and H+-Motive Energetics.</title>
        <authorList>
            <person name="Ravin N.V."/>
            <person name="Muntyan M.S."/>
            <person name="Smolyakov D.D."/>
            <person name="Rudenko T.S."/>
            <person name="Beletsky A.V."/>
            <person name="Mardanov A.V."/>
            <person name="Grabovich M.Y."/>
        </authorList>
    </citation>
    <scope>NUCLEOTIDE SEQUENCE</scope>
    <source>
        <strain evidence="1">GKL-02</strain>
    </source>
</reference>
<reference evidence="1" key="2">
    <citation type="submission" date="2023-04" db="EMBL/GenBank/DDBJ databases">
        <authorList>
            <person name="Beletskiy A.V."/>
            <person name="Mardanov A.V."/>
            <person name="Ravin N.V."/>
        </authorList>
    </citation>
    <scope>NUCLEOTIDE SEQUENCE</scope>
    <source>
        <strain evidence="1">GKL-02</strain>
    </source>
</reference>
<name>A0AA95HDH4_9GAMM</name>
<dbReference type="Proteomes" id="UP001301326">
    <property type="component" value="Chromosome"/>
</dbReference>
<organism evidence="1">
    <name type="scientific">Candidatus Thiothrix putei</name>
    <dbReference type="NCBI Taxonomy" id="3080811"/>
    <lineage>
        <taxon>Bacteria</taxon>
        <taxon>Pseudomonadati</taxon>
        <taxon>Pseudomonadota</taxon>
        <taxon>Gammaproteobacteria</taxon>
        <taxon>Thiotrichales</taxon>
        <taxon>Thiotrichaceae</taxon>
        <taxon>Thiothrix</taxon>
    </lineage>
</organism>
<proteinExistence type="predicted"/>
<dbReference type="InterPro" id="IPR014948">
    <property type="entry name" value="BrxA"/>
</dbReference>
<evidence type="ECO:0000313" key="1">
    <source>
        <dbReference type="EMBL" id="WGZ93084.1"/>
    </source>
</evidence>
<dbReference type="EMBL" id="CP124756">
    <property type="protein sequence ID" value="WGZ93084.1"/>
    <property type="molecule type" value="Genomic_DNA"/>
</dbReference>